<organism evidence="1 2">
    <name type="scientific">Pseudomonas putida ND6</name>
    <dbReference type="NCBI Taxonomy" id="231023"/>
    <lineage>
        <taxon>Bacteria</taxon>
        <taxon>Pseudomonadati</taxon>
        <taxon>Pseudomonadota</taxon>
        <taxon>Gammaproteobacteria</taxon>
        <taxon>Pseudomonadales</taxon>
        <taxon>Pseudomonadaceae</taxon>
        <taxon>Pseudomonas</taxon>
    </lineage>
</organism>
<protein>
    <submittedName>
        <fullName evidence="1">Uncharacterized protein</fullName>
    </submittedName>
</protein>
<dbReference type="KEGG" id="ppi:YSA_00784"/>
<gene>
    <name evidence="1" type="ORF">YSA_00784</name>
</gene>
<evidence type="ECO:0000313" key="1">
    <source>
        <dbReference type="EMBL" id="AFK67202.1"/>
    </source>
</evidence>
<dbReference type="EMBL" id="CP003588">
    <property type="protein sequence ID" value="AFK67202.1"/>
    <property type="molecule type" value="Genomic_DNA"/>
</dbReference>
<dbReference type="Proteomes" id="UP000005268">
    <property type="component" value="Chromosome"/>
</dbReference>
<sequence>MLLLARFAVLFNLLMMPLERVLRNAPVEESLILESFCSVYCLQSLPKSSLAQNKVDQSDITGHALGGARLGRTLSDQGWQLSRYQTCCRGLENGRGQLVARQPFTGRDLIAGYDLVAAVKVSDENVVDG</sequence>
<dbReference type="AlphaFoldDB" id="I3UNY1"/>
<dbReference type="HOGENOM" id="CLU_1946959_0_0_6"/>
<name>I3UNY1_PSEPU</name>
<proteinExistence type="predicted"/>
<evidence type="ECO:0000313" key="2">
    <source>
        <dbReference type="Proteomes" id="UP000005268"/>
    </source>
</evidence>
<reference evidence="1 2" key="1">
    <citation type="journal article" date="2012" name="J. Bacteriol.">
        <title>Complete Genome Sequence of the Naphthalene-Degrading Pseudomonas putida Strain ND6.</title>
        <authorList>
            <person name="Li S."/>
            <person name="Zhao H."/>
            <person name="Li Y."/>
            <person name="Niu S."/>
            <person name="Cai B."/>
        </authorList>
    </citation>
    <scope>NUCLEOTIDE SEQUENCE [LARGE SCALE GENOMIC DNA]</scope>
    <source>
        <strain evidence="1 2">ND6</strain>
    </source>
</reference>
<accession>I3UNY1</accession>